<dbReference type="KEGG" id="ehn:H9Q80_02385"/>
<gene>
    <name evidence="3" type="ORF">H9Q80_02385</name>
</gene>
<dbReference type="Pfam" id="PF01168">
    <property type="entry name" value="Ala_racemase_N"/>
    <property type="match status" value="1"/>
</dbReference>
<dbReference type="AlphaFoldDB" id="A0A7G9GPU0"/>
<feature type="domain" description="YhfX-like C-terminal" evidence="2">
    <location>
        <begin position="278"/>
        <end position="373"/>
    </location>
</feature>
<accession>A0A7G9GPU0</accession>
<dbReference type="InterPro" id="IPR029066">
    <property type="entry name" value="PLP-binding_barrel"/>
</dbReference>
<dbReference type="Pfam" id="PF21279">
    <property type="entry name" value="YhfX-like_C"/>
    <property type="match status" value="1"/>
</dbReference>
<dbReference type="Gene3D" id="2.40.37.30">
    <property type="match status" value="2"/>
</dbReference>
<evidence type="ECO:0000313" key="3">
    <source>
        <dbReference type="EMBL" id="QNM12822.1"/>
    </source>
</evidence>
<dbReference type="SUPFAM" id="SSF51419">
    <property type="entry name" value="PLP-binding barrel"/>
    <property type="match status" value="1"/>
</dbReference>
<name>A0A7G9GPU0_9FIRM</name>
<evidence type="ECO:0000313" key="4">
    <source>
        <dbReference type="Proteomes" id="UP000515856"/>
    </source>
</evidence>
<dbReference type="InterPro" id="IPR048449">
    <property type="entry name" value="YhfX-like_C"/>
</dbReference>
<proteinExistence type="predicted"/>
<feature type="domain" description="Alanine racemase N-terminal" evidence="1">
    <location>
        <begin position="33"/>
        <end position="264"/>
    </location>
</feature>
<reference evidence="3 4" key="1">
    <citation type="submission" date="2020-08" db="EMBL/GenBank/DDBJ databases">
        <authorList>
            <person name="Liu C."/>
            <person name="Sun Q."/>
        </authorList>
    </citation>
    <scope>NUCLEOTIDE SEQUENCE [LARGE SCALE GENOMIC DNA]</scope>
    <source>
        <strain evidence="3 4">NSJ-61</strain>
    </source>
</reference>
<dbReference type="RefSeq" id="WP_117453973.1">
    <property type="nucleotide sequence ID" value="NZ_CP060636.1"/>
</dbReference>
<organism evidence="3 4">
    <name type="scientific">[Eubacterium] hominis</name>
    <dbReference type="NCBI Taxonomy" id="2764325"/>
    <lineage>
        <taxon>Bacteria</taxon>
        <taxon>Bacillati</taxon>
        <taxon>Bacillota</taxon>
        <taxon>Erysipelotrichia</taxon>
        <taxon>Erysipelotrichales</taxon>
        <taxon>Erysipelotrichaceae</taxon>
        <taxon>Amedibacillus</taxon>
    </lineage>
</organism>
<dbReference type="InterPro" id="IPR001608">
    <property type="entry name" value="Ala_racemase_N"/>
</dbReference>
<evidence type="ECO:0000259" key="1">
    <source>
        <dbReference type="Pfam" id="PF01168"/>
    </source>
</evidence>
<keyword evidence="4" id="KW-1185">Reference proteome</keyword>
<dbReference type="Proteomes" id="UP000515856">
    <property type="component" value="Chromosome"/>
</dbReference>
<dbReference type="CDD" id="cd06811">
    <property type="entry name" value="PLPDE_III_yhfX_like"/>
    <property type="match status" value="1"/>
</dbReference>
<sequence length="384" mass="43175">MFLEKIAETNPELLETATQLHQAGMILPDTYVIDMDMLLENAKKILNEAKKQNIHLYFMLKQLGRNPYIAKKLVELGYDGAVVVDFKEAQVMMKHDIPISNVGHLVQPPKAMLQALVNYHCTYFTVFSLEKIKDINECAKKAGIVQKLLIKVVGENDMIYSGQTAGFHLNELDELIKEVKALDHVKIRGVTSFPCFLYDEKEESIHPTPNFETLYKAKEILSSHGIEIENINAPSTTSVETLKQMGPYHVTSGEPGHGLSGTTPLHAYRACDEKPCVVYVSEISHNFEGNAYCYGGGFYRRSHVKHALVGTKYTQMKEVEVTPPTLESIDYYFGLNEICNVNDTVLMAFRFQIFVTRSNVCLIEGIHQGSPKIVGMYTSQGEVL</sequence>
<dbReference type="EMBL" id="CP060636">
    <property type="protein sequence ID" value="QNM12822.1"/>
    <property type="molecule type" value="Genomic_DNA"/>
</dbReference>
<protein>
    <submittedName>
        <fullName evidence="3">YhfX family PLP-dependent enzyme</fullName>
    </submittedName>
</protein>
<evidence type="ECO:0000259" key="2">
    <source>
        <dbReference type="Pfam" id="PF21279"/>
    </source>
</evidence>